<keyword evidence="5" id="KW-0472">Membrane</keyword>
<evidence type="ECO:0000256" key="6">
    <source>
        <dbReference type="ARBA" id="ARBA00023294"/>
    </source>
</evidence>
<dbReference type="GO" id="GO:0009734">
    <property type="term" value="P:auxin-activated signaling pathway"/>
    <property type="evidence" value="ECO:0007669"/>
    <property type="project" value="UniProtKB-KW"/>
</dbReference>
<dbReference type="OrthoDB" id="680041at2759"/>
<feature type="compositionally biased region" description="Pro residues" evidence="7">
    <location>
        <begin position="221"/>
        <end position="235"/>
    </location>
</feature>
<proteinExistence type="inferred from homology"/>
<comment type="caution">
    <text evidence="8">The sequence shown here is derived from an EMBL/GenBank/DDBJ whole genome shotgun (WGS) entry which is preliminary data.</text>
</comment>
<dbReference type="Proteomes" id="UP000729402">
    <property type="component" value="Unassembled WGS sequence"/>
</dbReference>
<gene>
    <name evidence="8" type="ORF">GUJ93_ZPchr0009g2242</name>
</gene>
<keyword evidence="4" id="KW-1003">Cell membrane</keyword>
<evidence type="ECO:0000256" key="5">
    <source>
        <dbReference type="ARBA" id="ARBA00023136"/>
    </source>
</evidence>
<evidence type="ECO:0000313" key="9">
    <source>
        <dbReference type="Proteomes" id="UP000729402"/>
    </source>
</evidence>
<protein>
    <submittedName>
        <fullName evidence="8">Uncharacterized protein</fullName>
    </submittedName>
</protein>
<keyword evidence="3" id="KW-0813">Transport</keyword>
<evidence type="ECO:0000256" key="1">
    <source>
        <dbReference type="ARBA" id="ARBA00004236"/>
    </source>
</evidence>
<dbReference type="AlphaFoldDB" id="A0A8J5V3D0"/>
<evidence type="ECO:0000313" key="8">
    <source>
        <dbReference type="EMBL" id="KAG8050070.1"/>
    </source>
</evidence>
<dbReference type="EMBL" id="JAAALK010000289">
    <property type="protein sequence ID" value="KAG8050070.1"/>
    <property type="molecule type" value="Genomic_DNA"/>
</dbReference>
<dbReference type="PANTHER" id="PTHR33541:SF18">
    <property type="entry name" value="OS09G0443800 PROTEIN"/>
    <property type="match status" value="1"/>
</dbReference>
<comment type="similarity">
    <text evidence="2">Belongs to the BIG GRAIN 1 (BG1) plant protein family.</text>
</comment>
<feature type="compositionally biased region" description="Basic residues" evidence="7">
    <location>
        <begin position="160"/>
        <end position="179"/>
    </location>
</feature>
<reference evidence="8" key="2">
    <citation type="submission" date="2021-02" db="EMBL/GenBank/DDBJ databases">
        <authorList>
            <person name="Kimball J.A."/>
            <person name="Haas M.W."/>
            <person name="Macchietto M."/>
            <person name="Kono T."/>
            <person name="Duquette J."/>
            <person name="Shao M."/>
        </authorList>
    </citation>
    <scope>NUCLEOTIDE SEQUENCE</scope>
    <source>
        <tissue evidence="8">Fresh leaf tissue</tissue>
    </source>
</reference>
<dbReference type="InterPro" id="IPR039621">
    <property type="entry name" value="BG1-like"/>
</dbReference>
<accession>A0A8J5V3D0</accession>
<evidence type="ECO:0000256" key="2">
    <source>
        <dbReference type="ARBA" id="ARBA00010067"/>
    </source>
</evidence>
<reference evidence="8" key="1">
    <citation type="journal article" date="2021" name="bioRxiv">
        <title>Whole Genome Assembly and Annotation of Northern Wild Rice, Zizania palustris L., Supports a Whole Genome Duplication in the Zizania Genus.</title>
        <authorList>
            <person name="Haas M."/>
            <person name="Kono T."/>
            <person name="Macchietto M."/>
            <person name="Millas R."/>
            <person name="McGilp L."/>
            <person name="Shao M."/>
            <person name="Duquette J."/>
            <person name="Hirsch C.N."/>
            <person name="Kimball J."/>
        </authorList>
    </citation>
    <scope>NUCLEOTIDE SEQUENCE</scope>
    <source>
        <tissue evidence="8">Fresh leaf tissue</tissue>
    </source>
</reference>
<dbReference type="GO" id="GO:0005886">
    <property type="term" value="C:plasma membrane"/>
    <property type="evidence" value="ECO:0007669"/>
    <property type="project" value="UniProtKB-SubCell"/>
</dbReference>
<feature type="region of interest" description="Disordered" evidence="7">
    <location>
        <begin position="212"/>
        <end position="256"/>
    </location>
</feature>
<comment type="subcellular location">
    <subcellularLocation>
        <location evidence="1">Cell membrane</location>
    </subcellularLocation>
</comment>
<evidence type="ECO:0000256" key="4">
    <source>
        <dbReference type="ARBA" id="ARBA00022475"/>
    </source>
</evidence>
<feature type="region of interest" description="Disordered" evidence="7">
    <location>
        <begin position="102"/>
        <end position="199"/>
    </location>
</feature>
<organism evidence="8 9">
    <name type="scientific">Zizania palustris</name>
    <name type="common">Northern wild rice</name>
    <dbReference type="NCBI Taxonomy" id="103762"/>
    <lineage>
        <taxon>Eukaryota</taxon>
        <taxon>Viridiplantae</taxon>
        <taxon>Streptophyta</taxon>
        <taxon>Embryophyta</taxon>
        <taxon>Tracheophyta</taxon>
        <taxon>Spermatophyta</taxon>
        <taxon>Magnoliopsida</taxon>
        <taxon>Liliopsida</taxon>
        <taxon>Poales</taxon>
        <taxon>Poaceae</taxon>
        <taxon>BOP clade</taxon>
        <taxon>Oryzoideae</taxon>
        <taxon>Oryzeae</taxon>
        <taxon>Zizaniinae</taxon>
        <taxon>Zizania</taxon>
    </lineage>
</organism>
<keyword evidence="9" id="KW-1185">Reference proteome</keyword>
<sequence length="325" mass="34154">MERRQCDGKQQPPPRRGRGERGSFSASLLDAMYRSLDEGGDDGVGAGVVGATRLSSEEEIKAAAPPQLWWAKDAAKAKLASGVGAGRSLRESTAVARLQLSGYASSTTSSSDASSSYSFSCSSASTTDTESMHRRRHSQTPPQKPEEVDAVADSAAPPNRKAKKKKSRPCFPGARRRPRSAVPPPPPPSGSPPPPPATFACIVKAVFSSSRIPWKPKTPTAVPPPGKSPPVPQPPGMSATSSTKASEQRSLRFCPDADTSVARRRVEELVRSLADVDEDEDDDGSDATSDLFELENLLGAGGDELPVYGTTSLAANLAIAQGTVC</sequence>
<feature type="compositionally biased region" description="Pro residues" evidence="7">
    <location>
        <begin position="181"/>
        <end position="197"/>
    </location>
</feature>
<feature type="compositionally biased region" description="Low complexity" evidence="7">
    <location>
        <begin position="102"/>
        <end position="129"/>
    </location>
</feature>
<keyword evidence="6" id="KW-0927">Auxin signaling pathway</keyword>
<evidence type="ECO:0000256" key="7">
    <source>
        <dbReference type="SAM" id="MobiDB-lite"/>
    </source>
</evidence>
<name>A0A8J5V3D0_ZIZPA</name>
<evidence type="ECO:0000256" key="3">
    <source>
        <dbReference type="ARBA" id="ARBA00022448"/>
    </source>
</evidence>
<dbReference type="PANTHER" id="PTHR33541">
    <property type="entry name" value="PROTEIN BIG GRAIN 1-LIKE A-RELATED"/>
    <property type="match status" value="1"/>
</dbReference>
<feature type="region of interest" description="Disordered" evidence="7">
    <location>
        <begin position="1"/>
        <end position="24"/>
    </location>
</feature>